<reference evidence="2" key="1">
    <citation type="submission" date="2024-07" db="EMBL/GenBank/DDBJ databases">
        <authorList>
            <person name="Yu S.T."/>
        </authorList>
    </citation>
    <scope>NUCLEOTIDE SEQUENCE</scope>
    <source>
        <strain evidence="2">R41</strain>
    </source>
</reference>
<gene>
    <name evidence="2" type="ORF">AB5J53_32615</name>
</gene>
<dbReference type="RefSeq" id="WP_369252957.1">
    <property type="nucleotide sequence ID" value="NZ_CP163443.1"/>
</dbReference>
<dbReference type="EMBL" id="CP163443">
    <property type="protein sequence ID" value="XDQ59313.1"/>
    <property type="molecule type" value="Genomic_DNA"/>
</dbReference>
<protein>
    <recommendedName>
        <fullName evidence="3">Integrase</fullName>
    </recommendedName>
</protein>
<sequence length="84" mass="9362">MTRLTAQARDAPSEQRKGTRRARTDLSGVPEPEVAAREGHSVDVLLKIYAKCVDVQKKPQRPVQIALQAAERCSRPRPLRSAML</sequence>
<accession>A0AB39RXR5</accession>
<evidence type="ECO:0008006" key="3">
    <source>
        <dbReference type="Google" id="ProtNLM"/>
    </source>
</evidence>
<proteinExistence type="predicted"/>
<feature type="region of interest" description="Disordered" evidence="1">
    <location>
        <begin position="1"/>
        <end position="34"/>
    </location>
</feature>
<evidence type="ECO:0000256" key="1">
    <source>
        <dbReference type="SAM" id="MobiDB-lite"/>
    </source>
</evidence>
<evidence type="ECO:0000313" key="2">
    <source>
        <dbReference type="EMBL" id="XDQ59313.1"/>
    </source>
</evidence>
<name>A0AB39RXR5_9ACTN</name>
<dbReference type="AlphaFoldDB" id="A0AB39RXR5"/>
<organism evidence="2">
    <name type="scientific">Streptomyces sp. R41</name>
    <dbReference type="NCBI Taxonomy" id="3238632"/>
    <lineage>
        <taxon>Bacteria</taxon>
        <taxon>Bacillati</taxon>
        <taxon>Actinomycetota</taxon>
        <taxon>Actinomycetes</taxon>
        <taxon>Kitasatosporales</taxon>
        <taxon>Streptomycetaceae</taxon>
        <taxon>Streptomyces</taxon>
    </lineage>
</organism>